<evidence type="ECO:0000313" key="4">
    <source>
        <dbReference type="Proteomes" id="UP000704068"/>
    </source>
</evidence>
<comment type="caution">
    <text evidence="3">The sequence shown here is derived from an EMBL/GenBank/DDBJ whole genome shotgun (WGS) entry which is preliminary data.</text>
</comment>
<dbReference type="InterPro" id="IPR058501">
    <property type="entry name" value="DUF8188"/>
</dbReference>
<sequence>MANIFRKVFPYIASTSGTILAMFIGAPLLIFIITRFTIGGNKSAIPYADTYIKNSDTIVVKVPKDYRDLDTYDDVFTTSGWFMGVAQTRTAVYNLIYFYAPEYKKYVGVVSFKGGYNVVTRGSGEKTWYEDLEVQRWTFITNIYSFSAYVNRQQWNDPTYGTKDNPVPIFFKRVLSYPESLGGMEDFYTIKPDIYKTFVELYLAHGLSSREFNRLYGKDMERLGLD</sequence>
<organism evidence="3 4">
    <name type="scientific">Alloprevotella tannerae</name>
    <dbReference type="NCBI Taxonomy" id="76122"/>
    <lineage>
        <taxon>Bacteria</taxon>
        <taxon>Pseudomonadati</taxon>
        <taxon>Bacteroidota</taxon>
        <taxon>Bacteroidia</taxon>
        <taxon>Bacteroidales</taxon>
        <taxon>Prevotellaceae</taxon>
        <taxon>Alloprevotella</taxon>
    </lineage>
</organism>
<keyword evidence="1" id="KW-1133">Transmembrane helix</keyword>
<feature type="domain" description="DUF8188" evidence="2">
    <location>
        <begin position="44"/>
        <end position="216"/>
    </location>
</feature>
<proteinExistence type="predicted"/>
<dbReference type="EMBL" id="JABZGR010000009">
    <property type="protein sequence ID" value="MBF0970242.1"/>
    <property type="molecule type" value="Genomic_DNA"/>
</dbReference>
<evidence type="ECO:0000259" key="2">
    <source>
        <dbReference type="Pfam" id="PF26603"/>
    </source>
</evidence>
<gene>
    <name evidence="3" type="ORF">HXK21_04275</name>
</gene>
<evidence type="ECO:0000313" key="3">
    <source>
        <dbReference type="EMBL" id="MBF0970242.1"/>
    </source>
</evidence>
<protein>
    <recommendedName>
        <fullName evidence="2">DUF8188 domain-containing protein</fullName>
    </recommendedName>
</protein>
<keyword evidence="1" id="KW-0472">Membrane</keyword>
<feature type="transmembrane region" description="Helical" evidence="1">
    <location>
        <begin position="12"/>
        <end position="33"/>
    </location>
</feature>
<keyword evidence="1" id="KW-0812">Transmembrane</keyword>
<name>A0A929WZ30_9BACT</name>
<evidence type="ECO:0000256" key="1">
    <source>
        <dbReference type="SAM" id="Phobius"/>
    </source>
</evidence>
<dbReference type="Pfam" id="PF26603">
    <property type="entry name" value="DUF8188"/>
    <property type="match status" value="1"/>
</dbReference>
<dbReference type="AlphaFoldDB" id="A0A929WZ30"/>
<reference evidence="3" key="1">
    <citation type="submission" date="2020-04" db="EMBL/GenBank/DDBJ databases">
        <title>Deep metagenomics examines the oral microbiome during advanced dental caries in children, revealing novel taxa and co-occurrences with host molecules.</title>
        <authorList>
            <person name="Baker J.L."/>
            <person name="Morton J.T."/>
            <person name="Dinis M."/>
            <person name="Alvarez R."/>
            <person name="Tran N.C."/>
            <person name="Knight R."/>
            <person name="Edlund A."/>
        </authorList>
    </citation>
    <scope>NUCLEOTIDE SEQUENCE</scope>
    <source>
        <strain evidence="3">JCVI_34_bin.1</strain>
    </source>
</reference>
<dbReference type="Proteomes" id="UP000704068">
    <property type="component" value="Unassembled WGS sequence"/>
</dbReference>
<dbReference type="RefSeq" id="WP_303763535.1">
    <property type="nucleotide sequence ID" value="NZ_JABZGR010000009.1"/>
</dbReference>
<accession>A0A929WZ30</accession>